<dbReference type="SMART" id="SM00393">
    <property type="entry name" value="R3H"/>
    <property type="match status" value="1"/>
</dbReference>
<dbReference type="Pfam" id="PF01585">
    <property type="entry name" value="G-patch"/>
    <property type="match status" value="1"/>
</dbReference>
<evidence type="ECO:0000259" key="2">
    <source>
        <dbReference type="PROSITE" id="PS50174"/>
    </source>
</evidence>
<sequence length="889" mass="96762">MARGNNNRGPGGTRGSSRGQSFPGRGLTYNGTPRARGRGRGSYYGTAPDSPVIRGTDSPRGRGSFRGRGRGDANDAYGTPRGRGRSSRGQPNSKFRAGAPLSKLLYEDRPLLKPITFVRSVYTATLFQEEEDILQPLVEPVADDEKSHVPTAEQVARVFGGETTGEDGSEDEKQLAEIDSADVGKMQATVDAMAATRRGEQGVASETRMEESFVGFYVDTRPAPVAARPTPPFATAQMEGALGDDDEEIIVYVAPHPRIGLSRATTPAPVTSAVEFITTTSILTGRELTERRTTANTAIATLPSVIETDLLSEEPSARENTQAVPASAMEPQDTEAGTIPEPPSLDSISFSFESSSRKKQTRKLFPVGGPRSLLQRSKKPRRRMPRHLGAFGAAVSEAQLQREGRARDPREAEQRRGDSDVNFGESSDDEVEGISNGLGAMDLDADAETSVEAMKSFVKSMSAEGSRHITIDDIADEERMKVEDAEHQKRGSSEESEADDSGEGEDVEDESEEEDEDGSDEAVVHAAERELMGEDRESEDDGEEEDEEEYTSSDDGNSPKAGFQVRLAKMRARQSGRTDGKGKGRQVEESSDEDMDINVTWADDDEYYIAEIQNMLDANAHILSNGDRKKLFKAVENGDFEDDEFAAMMKPAGRKKDKHIPAALQEQWEKDRQKKAENKRKRREDILAAAADPLTMHKGGKKGRKAMLAAARLESHTEVENRIVDFASLEAQIRRFLFDIGGKDTMALPPCDKATRKRIHELAEAFSLKSQSKGKGAGRYTTLVKTSRSGLGINEKKVSRILKTSKGNTWDAPDGGKGKDKGRVQSLAKHREGEEVGKAAPKIGESNIGFRMLASMGWAEGDRIGLSGGLDVPLVAKMKKTKLGLGATM</sequence>
<name>S8E1A0_FOMSC</name>
<feature type="compositionally biased region" description="Basic and acidic residues" evidence="1">
    <location>
        <begin position="522"/>
        <end position="535"/>
    </location>
</feature>
<gene>
    <name evidence="4" type="ORF">FOMPIDRAFT_123745</name>
</gene>
<protein>
    <recommendedName>
        <fullName evidence="6">Protein SQS1</fullName>
    </recommendedName>
</protein>
<evidence type="ECO:0000313" key="5">
    <source>
        <dbReference type="Proteomes" id="UP000015241"/>
    </source>
</evidence>
<evidence type="ECO:0000259" key="3">
    <source>
        <dbReference type="PROSITE" id="PS51061"/>
    </source>
</evidence>
<dbReference type="Pfam" id="PF01424">
    <property type="entry name" value="R3H"/>
    <property type="match status" value="1"/>
</dbReference>
<dbReference type="InParanoid" id="S8E1A0"/>
<feature type="compositionally biased region" description="Acidic residues" evidence="1">
    <location>
        <begin position="494"/>
        <end position="520"/>
    </location>
</feature>
<feature type="region of interest" description="Disordered" evidence="1">
    <location>
        <begin position="805"/>
        <end position="824"/>
    </location>
</feature>
<dbReference type="AlphaFoldDB" id="S8E1A0"/>
<dbReference type="PROSITE" id="PS50174">
    <property type="entry name" value="G_PATCH"/>
    <property type="match status" value="1"/>
</dbReference>
<evidence type="ECO:0000256" key="1">
    <source>
        <dbReference type="SAM" id="MobiDB-lite"/>
    </source>
</evidence>
<feature type="compositionally biased region" description="Basic and acidic residues" evidence="1">
    <location>
        <begin position="400"/>
        <end position="419"/>
    </location>
</feature>
<dbReference type="OrthoDB" id="21470at2759"/>
<feature type="region of interest" description="Disordered" evidence="1">
    <location>
        <begin position="459"/>
        <end position="598"/>
    </location>
</feature>
<dbReference type="InterPro" id="IPR051189">
    <property type="entry name" value="Splicing_assoc_domain"/>
</dbReference>
<dbReference type="InterPro" id="IPR000467">
    <property type="entry name" value="G_patch_dom"/>
</dbReference>
<dbReference type="STRING" id="743788.S8E1A0"/>
<dbReference type="InterPro" id="IPR001374">
    <property type="entry name" value="R3H_dom"/>
</dbReference>
<feature type="region of interest" description="Disordered" evidence="1">
    <location>
        <begin position="309"/>
        <end position="445"/>
    </location>
</feature>
<feature type="compositionally biased region" description="Basic and acidic residues" evidence="1">
    <location>
        <begin position="814"/>
        <end position="824"/>
    </location>
</feature>
<feature type="compositionally biased region" description="Basic and acidic residues" evidence="1">
    <location>
        <begin position="465"/>
        <end position="493"/>
    </location>
</feature>
<feature type="compositionally biased region" description="Basic and acidic residues" evidence="1">
    <location>
        <begin position="576"/>
        <end position="588"/>
    </location>
</feature>
<dbReference type="HOGENOM" id="CLU_011306_0_0_1"/>
<dbReference type="SMART" id="SM00443">
    <property type="entry name" value="G_patch"/>
    <property type="match status" value="1"/>
</dbReference>
<dbReference type="GO" id="GO:0003676">
    <property type="term" value="F:nucleic acid binding"/>
    <property type="evidence" value="ECO:0007669"/>
    <property type="project" value="UniProtKB-UniRule"/>
</dbReference>
<dbReference type="Proteomes" id="UP000015241">
    <property type="component" value="Unassembled WGS sequence"/>
</dbReference>
<dbReference type="Gene3D" id="3.30.1370.50">
    <property type="entry name" value="R3H-like domain"/>
    <property type="match status" value="1"/>
</dbReference>
<dbReference type="PANTHER" id="PTHR14195">
    <property type="entry name" value="G PATCH DOMAIN CONTAINING PROTEIN 2"/>
    <property type="match status" value="1"/>
</dbReference>
<dbReference type="SUPFAM" id="SSF82708">
    <property type="entry name" value="R3H domain"/>
    <property type="match status" value="1"/>
</dbReference>
<feature type="region of interest" description="Disordered" evidence="1">
    <location>
        <begin position="1"/>
        <end position="101"/>
    </location>
</feature>
<feature type="domain" description="G-patch" evidence="2">
    <location>
        <begin position="845"/>
        <end position="889"/>
    </location>
</feature>
<reference evidence="4 5" key="1">
    <citation type="journal article" date="2012" name="Science">
        <title>The Paleozoic origin of enzymatic lignin decomposition reconstructed from 31 fungal genomes.</title>
        <authorList>
            <person name="Floudas D."/>
            <person name="Binder M."/>
            <person name="Riley R."/>
            <person name="Barry K."/>
            <person name="Blanchette R.A."/>
            <person name="Henrissat B."/>
            <person name="Martinez A.T."/>
            <person name="Otillar R."/>
            <person name="Spatafora J.W."/>
            <person name="Yadav J.S."/>
            <person name="Aerts A."/>
            <person name="Benoit I."/>
            <person name="Boyd A."/>
            <person name="Carlson A."/>
            <person name="Copeland A."/>
            <person name="Coutinho P.M."/>
            <person name="de Vries R.P."/>
            <person name="Ferreira P."/>
            <person name="Findley K."/>
            <person name="Foster B."/>
            <person name="Gaskell J."/>
            <person name="Glotzer D."/>
            <person name="Gorecki P."/>
            <person name="Heitman J."/>
            <person name="Hesse C."/>
            <person name="Hori C."/>
            <person name="Igarashi K."/>
            <person name="Jurgens J.A."/>
            <person name="Kallen N."/>
            <person name="Kersten P."/>
            <person name="Kohler A."/>
            <person name="Kuees U."/>
            <person name="Kumar T.K.A."/>
            <person name="Kuo A."/>
            <person name="LaButti K."/>
            <person name="Larrondo L.F."/>
            <person name="Lindquist E."/>
            <person name="Ling A."/>
            <person name="Lombard V."/>
            <person name="Lucas S."/>
            <person name="Lundell T."/>
            <person name="Martin R."/>
            <person name="McLaughlin D.J."/>
            <person name="Morgenstern I."/>
            <person name="Morin E."/>
            <person name="Murat C."/>
            <person name="Nagy L.G."/>
            <person name="Nolan M."/>
            <person name="Ohm R.A."/>
            <person name="Patyshakuliyeva A."/>
            <person name="Rokas A."/>
            <person name="Ruiz-Duenas F.J."/>
            <person name="Sabat G."/>
            <person name="Salamov A."/>
            <person name="Samejima M."/>
            <person name="Schmutz J."/>
            <person name="Slot J.C."/>
            <person name="St John F."/>
            <person name="Stenlid J."/>
            <person name="Sun H."/>
            <person name="Sun S."/>
            <person name="Syed K."/>
            <person name="Tsang A."/>
            <person name="Wiebenga A."/>
            <person name="Young D."/>
            <person name="Pisabarro A."/>
            <person name="Eastwood D.C."/>
            <person name="Martin F."/>
            <person name="Cullen D."/>
            <person name="Grigoriev I.V."/>
            <person name="Hibbett D.S."/>
        </authorList>
    </citation>
    <scope>NUCLEOTIDE SEQUENCE</scope>
    <source>
        <strain evidence="5">FP-58527</strain>
    </source>
</reference>
<proteinExistence type="predicted"/>
<feature type="domain" description="R3H" evidence="3">
    <location>
        <begin position="713"/>
        <end position="787"/>
    </location>
</feature>
<feature type="compositionally biased region" description="Acidic residues" evidence="1">
    <location>
        <begin position="536"/>
        <end position="552"/>
    </location>
</feature>
<evidence type="ECO:0008006" key="6">
    <source>
        <dbReference type="Google" id="ProtNLM"/>
    </source>
</evidence>
<feature type="compositionally biased region" description="Basic residues" evidence="1">
    <location>
        <begin position="376"/>
        <end position="386"/>
    </location>
</feature>
<accession>S8E1A0</accession>
<dbReference type="eggNOG" id="KOG0154">
    <property type="taxonomic scope" value="Eukaryota"/>
</dbReference>
<dbReference type="EMBL" id="KE504178">
    <property type="protein sequence ID" value="EPS97178.1"/>
    <property type="molecule type" value="Genomic_DNA"/>
</dbReference>
<feature type="compositionally biased region" description="Low complexity" evidence="1">
    <location>
        <begin position="344"/>
        <end position="354"/>
    </location>
</feature>
<feature type="compositionally biased region" description="Acidic residues" evidence="1">
    <location>
        <begin position="589"/>
        <end position="598"/>
    </location>
</feature>
<dbReference type="PROSITE" id="PS51061">
    <property type="entry name" value="R3H"/>
    <property type="match status" value="1"/>
</dbReference>
<keyword evidence="5" id="KW-1185">Reference proteome</keyword>
<dbReference type="InterPro" id="IPR036867">
    <property type="entry name" value="R3H_dom_sf"/>
</dbReference>
<evidence type="ECO:0000313" key="4">
    <source>
        <dbReference type="EMBL" id="EPS97178.1"/>
    </source>
</evidence>
<organism evidence="4 5">
    <name type="scientific">Fomitopsis schrenkii</name>
    <name type="common">Brown rot fungus</name>
    <dbReference type="NCBI Taxonomy" id="2126942"/>
    <lineage>
        <taxon>Eukaryota</taxon>
        <taxon>Fungi</taxon>
        <taxon>Dikarya</taxon>
        <taxon>Basidiomycota</taxon>
        <taxon>Agaricomycotina</taxon>
        <taxon>Agaricomycetes</taxon>
        <taxon>Polyporales</taxon>
        <taxon>Fomitopsis</taxon>
    </lineage>
</organism>